<gene>
    <name evidence="3" type="primary">LOC107072855</name>
</gene>
<keyword evidence="2" id="KW-1185">Reference proteome</keyword>
<evidence type="ECO:0000256" key="1">
    <source>
        <dbReference type="SAM" id="SignalP"/>
    </source>
</evidence>
<dbReference type="RefSeq" id="XP_015188612.1">
    <property type="nucleotide sequence ID" value="XM_015333126.1"/>
</dbReference>
<evidence type="ECO:0000313" key="3">
    <source>
        <dbReference type="RefSeq" id="XP_015188612.1"/>
    </source>
</evidence>
<organism evidence="2 3">
    <name type="scientific">Polistes dominula</name>
    <name type="common">European paper wasp</name>
    <name type="synonym">Vespa dominula</name>
    <dbReference type="NCBI Taxonomy" id="743375"/>
    <lineage>
        <taxon>Eukaryota</taxon>
        <taxon>Metazoa</taxon>
        <taxon>Ecdysozoa</taxon>
        <taxon>Arthropoda</taxon>
        <taxon>Hexapoda</taxon>
        <taxon>Insecta</taxon>
        <taxon>Pterygota</taxon>
        <taxon>Neoptera</taxon>
        <taxon>Endopterygota</taxon>
        <taxon>Hymenoptera</taxon>
        <taxon>Apocrita</taxon>
        <taxon>Aculeata</taxon>
        <taxon>Vespoidea</taxon>
        <taxon>Vespidae</taxon>
        <taxon>Polistinae</taxon>
        <taxon>Polistini</taxon>
        <taxon>Polistes</taxon>
    </lineage>
</organism>
<keyword evidence="1" id="KW-0732">Signal</keyword>
<feature type="chain" id="PRO_5045900217" evidence="1">
    <location>
        <begin position="23"/>
        <end position="1527"/>
    </location>
</feature>
<name>A0ABM1J824_POLDO</name>
<dbReference type="GeneID" id="107072855"/>
<proteinExistence type="predicted"/>
<feature type="signal peptide" evidence="1">
    <location>
        <begin position="1"/>
        <end position="22"/>
    </location>
</feature>
<reference evidence="3" key="1">
    <citation type="submission" date="2025-08" db="UniProtKB">
        <authorList>
            <consortium name="RefSeq"/>
        </authorList>
    </citation>
    <scope>IDENTIFICATION</scope>
    <source>
        <tissue evidence="3">Whole body</tissue>
    </source>
</reference>
<sequence>MINFLIIFVIICNISDNHLGHGSEMLTNALEDLTQFFEKLKTKYENHSLNLDTLNQIDKKINSYIENASNPINRYKRHDSFNNAVAINILEGFDEISTFNVQDFKHATFFPLKFNGHLFWFMAGINSNGISLYQLNNKKFNHVKTYSQYNGVRIIVDNSMHDTIAIIQTFIENIIILQFNYIQTAYALSFVQTIQIPGITDIHTWHYMNDLYLGIASHHNISIYIWTDAHFDLIQTLDFGAEKLTFFQNKGFMNLICNSFRTVILRHSLHLNKFIIIQTLPASNAITTFDVIKGHLKEYYICLSTHKNTVIYKEVHGYLISFQEISSSEKIIPLIDKNAIVLLSLNKNIVTIYQYDGWKFVKLNVNMSEINNIYLINIYENKLMFITHGVTTWKLLQPKWGEIKSLIGLKNEIKTWCVKATAIAQRIPKATFILKTPLSILNGHIREIDTQNINGYDSKELQNLTRQYEYLSTQIQTMNDYLNKKINNSNIQLKTLRANKVQVRCESQCKVNNIIITGKDNPLFKLKSIKDINQNITFSNLKVKNINNFKCPIIALTPTNLYLKGLINNVSLSDLQENTLKISGDQIVQSDHIFVELHVDHSIVPLNIATNFTTQTVHAKKIYVKELHVKKDGFLLPLNGPPSKISGCITVKNVNVTGQITLKGGLRGKGASLLMPIKRVPDFMEINGNRHFHNITIINTLRTKDIYSQNGKTLKVILNNGILINNKFPRHVIFSNNAIWKNVTIKDYNNWVTAYSDNTVIISGKKLINHGVILPRLAYTPSFIPKLNLSLCVSTANVTNLILSKVLIDNMTVNHLKSFHVFGAKELNSTIFETTTSIDSIDLSTKYFIGVITVKDILPFDIKGFHLKGFQEILNTWIGKNIFKDIQNVTSLKVNNLQVPARFTFPLPTKVKNVISKGNTYAKIVNGEDIKRFMKNVVRIDDRISLNNITFNMGLKSNNIQFSYGSLNITDPAIYPHLHSKHILGNMQVEKLNIPKPIIDETYNTFKNYIIQGNVTFISEPTVQNINNINLKKFSSEMYTIDKNMILTLLGNNITKTSLYIPHYGSWTNMSYNLLSKTKPQVINVPCWFNNIEVYSIQGSPNLSIQTSDSNIKNIIEKSFKKNVSQVITGKWHFDKLILPGQVNLQGKINNMDLRTDVMKHSSETNVVTGMKTVLGLTTKNLHGLNFSEWSQNAVLSNHQNVIVIKGQKTFADINLSSLSLDGTIMGKKIENALLKSKPQIINGTKTFDGNIIMPSLLIDGLVNDINLTSFTSNLLKKNKSVQILETDIILKDKNNLTEIIEIVKVAGTALNNRAFYLNKLKIVKNMNALITNLNINYIENMNSSCNLKNVSLFCNNIEIQDFSLGSDISNYTRLQILSVRETTIIVFIKSDCVSIGNIINARFYQKKVFCIPNILKASIESVENSLWIILQLPLEMLAFHYVSWDNVKQYTLPPSNMLLTIISPNKELLMLRSDGVWNINELGRPRHIFQTNLTGTIETFFYDNEYYFKNIINDGTIFMKPVYVGN</sequence>
<evidence type="ECO:0000313" key="2">
    <source>
        <dbReference type="Proteomes" id="UP000694924"/>
    </source>
</evidence>
<protein>
    <submittedName>
        <fullName evidence="3">Uncharacterized protein LOC107072855</fullName>
    </submittedName>
</protein>
<dbReference type="Proteomes" id="UP000694924">
    <property type="component" value="Unplaced"/>
</dbReference>
<accession>A0ABM1J824</accession>